<dbReference type="OrthoDB" id="9812327at2"/>
<comment type="caution">
    <text evidence="2">The sequence shown here is derived from an EMBL/GenBank/DDBJ whole genome shotgun (WGS) entry which is preliminary data.</text>
</comment>
<dbReference type="Proteomes" id="UP000271624">
    <property type="component" value="Unassembled WGS sequence"/>
</dbReference>
<dbReference type="PANTHER" id="PTHR43685:SF2">
    <property type="entry name" value="GLYCOSYLTRANSFERASE 2-LIKE DOMAIN-CONTAINING PROTEIN"/>
    <property type="match status" value="1"/>
</dbReference>
<sequence>METISVIIPAYNAERFILETIESVRQQTVSNIEIIIIDDGSTDRTVELLNTVKDSRLKIFSYENAGVAVARNRGITHATGDYIAFLDSDDLWSSDKLELQLAALQHHPEAGVAYSWTCFIDEQSKFLYHHEKFLFEGNVYSQLLVKNFFGCGSIPLVRKQAIESVGSFDSSITPVEDWDYWLRLAAKWSFVVVPKTQIFYRKSTNSLSTKIELMKKNCIQVHDNAFKKAAPDLLGLKNQSLANIYEYLTHMSLENIPGQHGAKIASQELQTAVRLNPKLLLNRKVQKLATKLILMQLLSRERTKDFTGFFRLIFSNPAT</sequence>
<proteinExistence type="predicted"/>
<dbReference type="SUPFAM" id="SSF53448">
    <property type="entry name" value="Nucleotide-diphospho-sugar transferases"/>
    <property type="match status" value="1"/>
</dbReference>
<evidence type="ECO:0000313" key="3">
    <source>
        <dbReference type="Proteomes" id="UP000271624"/>
    </source>
</evidence>
<reference evidence="2" key="1">
    <citation type="submission" date="2018-12" db="EMBL/GenBank/DDBJ databases">
        <authorList>
            <person name="Will S."/>
            <person name="Neumann-Schaal M."/>
            <person name="Henke P."/>
        </authorList>
    </citation>
    <scope>NUCLEOTIDE SEQUENCE</scope>
    <source>
        <strain evidence="2">PCC 7102</strain>
    </source>
</reference>
<protein>
    <recommendedName>
        <fullName evidence="1">Glycosyltransferase 2-like prokaryotic type domain-containing protein</fullName>
    </recommendedName>
</protein>
<name>A0A3S1CN38_9CYAN</name>
<gene>
    <name evidence="2" type="ORF">DSM106972_033150</name>
</gene>
<accession>A0A3S1CN38</accession>
<keyword evidence="3" id="KW-1185">Reference proteome</keyword>
<dbReference type="EMBL" id="RSCL01000007">
    <property type="protein sequence ID" value="RUT06109.1"/>
    <property type="molecule type" value="Genomic_DNA"/>
</dbReference>
<dbReference type="Pfam" id="PF10111">
    <property type="entry name" value="Glyco_tranf_2_2"/>
    <property type="match status" value="1"/>
</dbReference>
<dbReference type="InterPro" id="IPR019290">
    <property type="entry name" value="GlycosylTrfase-like_prok"/>
</dbReference>
<dbReference type="Gene3D" id="3.90.550.10">
    <property type="entry name" value="Spore Coat Polysaccharide Biosynthesis Protein SpsA, Chain A"/>
    <property type="match status" value="1"/>
</dbReference>
<dbReference type="InterPro" id="IPR050834">
    <property type="entry name" value="Glycosyltransf_2"/>
</dbReference>
<dbReference type="InterPro" id="IPR029044">
    <property type="entry name" value="Nucleotide-diphossugar_trans"/>
</dbReference>
<dbReference type="PANTHER" id="PTHR43685">
    <property type="entry name" value="GLYCOSYLTRANSFERASE"/>
    <property type="match status" value="1"/>
</dbReference>
<reference evidence="2" key="2">
    <citation type="journal article" date="2019" name="Genome Biol. Evol.">
        <title>Day and night: Metabolic profiles and evolutionary relationships of six axenic non-marine cyanobacteria.</title>
        <authorList>
            <person name="Will S.E."/>
            <person name="Henke P."/>
            <person name="Boedeker C."/>
            <person name="Huang S."/>
            <person name="Brinkmann H."/>
            <person name="Rohde M."/>
            <person name="Jarek M."/>
            <person name="Friedl T."/>
            <person name="Seufert S."/>
            <person name="Schumacher M."/>
            <person name="Overmann J."/>
            <person name="Neumann-Schaal M."/>
            <person name="Petersen J."/>
        </authorList>
    </citation>
    <scope>NUCLEOTIDE SEQUENCE [LARGE SCALE GENOMIC DNA]</scope>
    <source>
        <strain evidence="2">PCC 7102</strain>
    </source>
</reference>
<evidence type="ECO:0000259" key="1">
    <source>
        <dbReference type="Pfam" id="PF10111"/>
    </source>
</evidence>
<organism evidence="2 3">
    <name type="scientific">Dulcicalothrix desertica PCC 7102</name>
    <dbReference type="NCBI Taxonomy" id="232991"/>
    <lineage>
        <taxon>Bacteria</taxon>
        <taxon>Bacillati</taxon>
        <taxon>Cyanobacteriota</taxon>
        <taxon>Cyanophyceae</taxon>
        <taxon>Nostocales</taxon>
        <taxon>Calotrichaceae</taxon>
        <taxon>Dulcicalothrix</taxon>
    </lineage>
</organism>
<evidence type="ECO:0000313" key="2">
    <source>
        <dbReference type="EMBL" id="RUT06109.1"/>
    </source>
</evidence>
<dbReference type="RefSeq" id="WP_127081781.1">
    <property type="nucleotide sequence ID" value="NZ_RSCL01000007.1"/>
</dbReference>
<dbReference type="AlphaFoldDB" id="A0A3S1CN38"/>
<feature type="domain" description="Glycosyltransferase 2-like prokaryotic type" evidence="1">
    <location>
        <begin position="5"/>
        <end position="208"/>
    </location>
</feature>